<feature type="region of interest" description="Disordered" evidence="10">
    <location>
        <begin position="32"/>
        <end position="55"/>
    </location>
</feature>
<feature type="signal peptide" evidence="9">
    <location>
        <begin position="1"/>
        <end position="30"/>
    </location>
</feature>
<gene>
    <name evidence="11" type="ORF">BVC80_53g5</name>
</gene>
<comment type="function">
    <text evidence="9">Promotes plant cell differentiation, organogenesis and somatic embryogenesis as well as cell proliferation.</text>
</comment>
<dbReference type="PANTHER" id="PTHR33285:SF55">
    <property type="entry name" value="PHYTOSULFOKINES 3"/>
    <property type="match status" value="1"/>
</dbReference>
<dbReference type="Proteomes" id="UP000195402">
    <property type="component" value="Unassembled WGS sequence"/>
</dbReference>
<evidence type="ECO:0000256" key="3">
    <source>
        <dbReference type="ARBA" id="ARBA00022473"/>
    </source>
</evidence>
<dbReference type="OrthoDB" id="1858282at2759"/>
<dbReference type="GO" id="GO:0008283">
    <property type="term" value="P:cell population proliferation"/>
    <property type="evidence" value="ECO:0007669"/>
    <property type="project" value="UniProtKB-UniRule"/>
</dbReference>
<dbReference type="EMBL" id="MVGT01001852">
    <property type="protein sequence ID" value="OVA10677.1"/>
    <property type="molecule type" value="Genomic_DNA"/>
</dbReference>
<keyword evidence="7 9" id="KW-0221">Differentiation</keyword>
<evidence type="ECO:0000256" key="9">
    <source>
        <dbReference type="RuleBase" id="RU368031"/>
    </source>
</evidence>
<evidence type="ECO:0000256" key="7">
    <source>
        <dbReference type="ARBA" id="ARBA00022782"/>
    </source>
</evidence>
<dbReference type="GO" id="GO:0030154">
    <property type="term" value="P:cell differentiation"/>
    <property type="evidence" value="ECO:0007669"/>
    <property type="project" value="UniProtKB-UniRule"/>
</dbReference>
<comment type="subcellular location">
    <subcellularLocation>
        <location evidence="1 9">Secreted</location>
    </subcellularLocation>
</comment>
<evidence type="ECO:0000313" key="12">
    <source>
        <dbReference type="Proteomes" id="UP000195402"/>
    </source>
</evidence>
<evidence type="ECO:0000256" key="1">
    <source>
        <dbReference type="ARBA" id="ARBA00004613"/>
    </source>
</evidence>
<evidence type="ECO:0000313" key="11">
    <source>
        <dbReference type="EMBL" id="OVA10677.1"/>
    </source>
</evidence>
<keyword evidence="12" id="KW-1185">Reference proteome</keyword>
<dbReference type="AlphaFoldDB" id="A0A200QJW1"/>
<sequence>MSRHSSSSITFMLFMIISLHLILFFSLTNAARPQPVHPKDSSSSSSIMTTQNEDHDHQEEIIDDMDEITTSCEGVGEEECLMRRTLVAHTDYIYTQKKKNR</sequence>
<evidence type="ECO:0000256" key="6">
    <source>
        <dbReference type="ARBA" id="ARBA00022729"/>
    </source>
</evidence>
<dbReference type="GO" id="GO:0005576">
    <property type="term" value="C:extracellular region"/>
    <property type="evidence" value="ECO:0007669"/>
    <property type="project" value="UniProtKB-SubCell"/>
</dbReference>
<keyword evidence="3 9" id="KW-0217">Developmental protein</keyword>
<dbReference type="STRING" id="56857.A0A200QJW1"/>
<feature type="chain" id="PRO_5031605747" description="Phytosulfokine" evidence="9">
    <location>
        <begin position="31"/>
        <end position="101"/>
    </location>
</feature>
<dbReference type="InParanoid" id="A0A200QJW1"/>
<name>A0A200QJW1_MACCD</name>
<comment type="PTM">
    <text evidence="9">Sulfation is important for activity and for the binding to a putative membrane receptor.</text>
</comment>
<dbReference type="GO" id="GO:0008083">
    <property type="term" value="F:growth factor activity"/>
    <property type="evidence" value="ECO:0007669"/>
    <property type="project" value="UniProtKB-UniRule"/>
</dbReference>
<evidence type="ECO:0000256" key="8">
    <source>
        <dbReference type="ARBA" id="ARBA00023030"/>
    </source>
</evidence>
<comment type="similarity">
    <text evidence="2 9">Belongs to the phytosulfokine family.</text>
</comment>
<evidence type="ECO:0000256" key="5">
    <source>
        <dbReference type="ARBA" id="ARBA00022641"/>
    </source>
</evidence>
<comment type="caution">
    <text evidence="11">The sequence shown here is derived from an EMBL/GenBank/DDBJ whole genome shotgun (WGS) entry which is preliminary data.</text>
</comment>
<keyword evidence="4 9" id="KW-0964">Secreted</keyword>
<evidence type="ECO:0000256" key="10">
    <source>
        <dbReference type="SAM" id="MobiDB-lite"/>
    </source>
</evidence>
<protein>
    <recommendedName>
        <fullName evidence="9">Phytosulfokine</fullName>
    </recommendedName>
    <component>
        <recommendedName>
            <fullName evidence="9">Phytosulfokine-alpha</fullName>
            <shortName evidence="9">PSK-alpha</shortName>
            <shortName evidence="9">Phytosulfokine-a</shortName>
        </recommendedName>
    </component>
    <component>
        <recommendedName>
            <fullName evidence="9">Phytosulfokine-beta</fullName>
            <shortName evidence="9">PSK-beta</shortName>
            <shortName evidence="9">Phytosulfokine-b</shortName>
        </recommendedName>
    </component>
</protein>
<evidence type="ECO:0000256" key="2">
    <source>
        <dbReference type="ARBA" id="ARBA00010781"/>
    </source>
</evidence>
<keyword evidence="8 9" id="KW-0339">Growth factor</keyword>
<organism evidence="11 12">
    <name type="scientific">Macleaya cordata</name>
    <name type="common">Five-seeded plume-poppy</name>
    <name type="synonym">Bocconia cordata</name>
    <dbReference type="NCBI Taxonomy" id="56857"/>
    <lineage>
        <taxon>Eukaryota</taxon>
        <taxon>Viridiplantae</taxon>
        <taxon>Streptophyta</taxon>
        <taxon>Embryophyta</taxon>
        <taxon>Tracheophyta</taxon>
        <taxon>Spermatophyta</taxon>
        <taxon>Magnoliopsida</taxon>
        <taxon>Ranunculales</taxon>
        <taxon>Papaveraceae</taxon>
        <taxon>Papaveroideae</taxon>
        <taxon>Macleaya</taxon>
    </lineage>
</organism>
<proteinExistence type="inferred from homology"/>
<reference evidence="11 12" key="1">
    <citation type="journal article" date="2017" name="Mol. Plant">
        <title>The Genome of Medicinal Plant Macleaya cordata Provides New Insights into Benzylisoquinoline Alkaloids Metabolism.</title>
        <authorList>
            <person name="Liu X."/>
            <person name="Liu Y."/>
            <person name="Huang P."/>
            <person name="Ma Y."/>
            <person name="Qing Z."/>
            <person name="Tang Q."/>
            <person name="Cao H."/>
            <person name="Cheng P."/>
            <person name="Zheng Y."/>
            <person name="Yuan Z."/>
            <person name="Zhou Y."/>
            <person name="Liu J."/>
            <person name="Tang Z."/>
            <person name="Zhuo Y."/>
            <person name="Zhang Y."/>
            <person name="Yu L."/>
            <person name="Huang J."/>
            <person name="Yang P."/>
            <person name="Peng Q."/>
            <person name="Zhang J."/>
            <person name="Jiang W."/>
            <person name="Zhang Z."/>
            <person name="Lin K."/>
            <person name="Ro D.K."/>
            <person name="Chen X."/>
            <person name="Xiong X."/>
            <person name="Shang Y."/>
            <person name="Huang S."/>
            <person name="Zeng J."/>
        </authorList>
    </citation>
    <scope>NUCLEOTIDE SEQUENCE [LARGE SCALE GENOMIC DNA]</scope>
    <source>
        <strain evidence="12">cv. BLH2017</strain>
        <tissue evidence="11">Root</tissue>
    </source>
</reference>
<dbReference type="OMA" id="NNIQHQD"/>
<dbReference type="InterPro" id="IPR009438">
    <property type="entry name" value="Phytosulfokine"/>
</dbReference>
<dbReference type="Pfam" id="PF06404">
    <property type="entry name" value="PSK"/>
    <property type="match status" value="1"/>
</dbReference>
<dbReference type="PANTHER" id="PTHR33285">
    <property type="entry name" value="PHYTOSULFOKINES 3"/>
    <property type="match status" value="1"/>
</dbReference>
<evidence type="ECO:0000256" key="4">
    <source>
        <dbReference type="ARBA" id="ARBA00022525"/>
    </source>
</evidence>
<comment type="PTM">
    <text evidence="9">PSK-alpha is produced by endopeptidase digestion. PSK-beta is produced from PSK-alpha by exopeptidase digestion.</text>
</comment>
<keyword evidence="5 9" id="KW-0765">Sulfation</keyword>
<accession>A0A200QJW1</accession>
<keyword evidence="6 9" id="KW-0732">Signal</keyword>